<evidence type="ECO:0000313" key="6">
    <source>
        <dbReference type="Proteomes" id="UP000298438"/>
    </source>
</evidence>
<keyword evidence="6" id="KW-1185">Reference proteome</keyword>
<dbReference type="InterPro" id="IPR012893">
    <property type="entry name" value="HipA-like_C"/>
</dbReference>
<organism evidence="5 6">
    <name type="scientific">Zemynaea arenosa</name>
    <dbReference type="NCBI Taxonomy" id="2561931"/>
    <lineage>
        <taxon>Bacteria</taxon>
        <taxon>Pseudomonadati</taxon>
        <taxon>Pseudomonadota</taxon>
        <taxon>Betaproteobacteria</taxon>
        <taxon>Burkholderiales</taxon>
        <taxon>Oxalobacteraceae</taxon>
        <taxon>Telluria group</taxon>
        <taxon>Zemynaea</taxon>
    </lineage>
</organism>
<dbReference type="InterPro" id="IPR052028">
    <property type="entry name" value="HipA_Ser/Thr_kinase"/>
</dbReference>
<dbReference type="Pfam" id="PF07804">
    <property type="entry name" value="HipA_C"/>
    <property type="match status" value="1"/>
</dbReference>
<dbReference type="GO" id="GO:0005829">
    <property type="term" value="C:cytosol"/>
    <property type="evidence" value="ECO:0007669"/>
    <property type="project" value="TreeGrafter"/>
</dbReference>
<evidence type="ECO:0000256" key="2">
    <source>
        <dbReference type="ARBA" id="ARBA00022679"/>
    </source>
</evidence>
<comment type="caution">
    <text evidence="5">The sequence shown here is derived from an EMBL/GenBank/DDBJ whole genome shotgun (WGS) entry which is preliminary data.</text>
</comment>
<evidence type="ECO:0000256" key="1">
    <source>
        <dbReference type="ARBA" id="ARBA00010164"/>
    </source>
</evidence>
<dbReference type="GO" id="GO:0004674">
    <property type="term" value="F:protein serine/threonine kinase activity"/>
    <property type="evidence" value="ECO:0007669"/>
    <property type="project" value="TreeGrafter"/>
</dbReference>
<proteinExistence type="inferred from homology"/>
<sequence>MATTRLHVFAHLADGFVPAGRLTLTEGRREVEASSFAYGLRYLERPGSFELDPVSLALDDRAAARGVEFRPAHQLTQFGGLRDAAPDAWGRRVIEARHKVPANSLSEAVYLIEAGSDRVGALDVRADLQAEGHAGAASVQSLGYLLEASERIEHGLPIPSALAGLFDAGGSAGGARPKATVRDDQGVLWLAKFPSAADTFDVARAEYASLRLAALAGLNVPPLQLRDIGGKTALLIRRFDRFWHKGTSLPGPDIVLHETGPQPGASEQRLPFVSGLTLVGCDEYESVTRSYADLAAAIRRYAHPALIRANAAELFARMVFNIFVSNDDDHLRNHGFLRDPRYGGWRLSPLYDVVPRPGIAHERQLHLQVGLQGKLATLDNALSAHAAFLPERPDAVAAMHRIWLCLREWRTHFEELGVPGSLIDTLAAGIRDLDDIASPALRALIRRGG</sequence>
<evidence type="ECO:0000256" key="3">
    <source>
        <dbReference type="ARBA" id="ARBA00022777"/>
    </source>
</evidence>
<dbReference type="Proteomes" id="UP000298438">
    <property type="component" value="Unassembled WGS sequence"/>
</dbReference>
<dbReference type="AlphaFoldDB" id="A0A4Y9RXT4"/>
<reference evidence="5 6" key="1">
    <citation type="submission" date="2019-03" db="EMBL/GenBank/DDBJ databases">
        <title>Draft Genome Sequence of Massilia arenosa sp. nov., a Novel Massilia Species Isolated from a Sandy-loam Maize Soil.</title>
        <authorList>
            <person name="Raths R."/>
            <person name="Peta V."/>
            <person name="Bucking H."/>
        </authorList>
    </citation>
    <scope>NUCLEOTIDE SEQUENCE [LARGE SCALE GENOMIC DNA]</scope>
    <source>
        <strain evidence="5 6">MC02</strain>
    </source>
</reference>
<dbReference type="PANTHER" id="PTHR37419:SF8">
    <property type="entry name" value="TOXIN YJJJ"/>
    <property type="match status" value="1"/>
</dbReference>
<name>A0A4Y9RXT4_9BURK</name>
<evidence type="ECO:0000313" key="5">
    <source>
        <dbReference type="EMBL" id="TFW13772.1"/>
    </source>
</evidence>
<dbReference type="RefSeq" id="WP_135208856.1">
    <property type="nucleotide sequence ID" value="NZ_SPVF01000247.1"/>
</dbReference>
<gene>
    <name evidence="5" type="ORF">E4L96_19365</name>
</gene>
<evidence type="ECO:0000259" key="4">
    <source>
        <dbReference type="Pfam" id="PF07804"/>
    </source>
</evidence>
<comment type="similarity">
    <text evidence="1">Belongs to the HipA Ser/Thr kinase family.</text>
</comment>
<dbReference type="Gene3D" id="1.10.1070.20">
    <property type="match status" value="1"/>
</dbReference>
<dbReference type="EMBL" id="SPVF01000247">
    <property type="protein sequence ID" value="TFW13772.1"/>
    <property type="molecule type" value="Genomic_DNA"/>
</dbReference>
<keyword evidence="2" id="KW-0808">Transferase</keyword>
<feature type="domain" description="HipA-like C-terminal" evidence="4">
    <location>
        <begin position="171"/>
        <end position="380"/>
    </location>
</feature>
<dbReference type="PANTHER" id="PTHR37419">
    <property type="entry name" value="SERINE/THREONINE-PROTEIN KINASE TOXIN HIPA"/>
    <property type="match status" value="1"/>
</dbReference>
<protein>
    <submittedName>
        <fullName evidence="5">Type II toxin-antitoxin system HipA family toxin</fullName>
    </submittedName>
</protein>
<accession>A0A4Y9RXT4</accession>
<dbReference type="OrthoDB" id="9805913at2"/>
<keyword evidence="3" id="KW-0418">Kinase</keyword>